<organism evidence="1 2">
    <name type="scientific">Pararge aegeria aegeria</name>
    <dbReference type="NCBI Taxonomy" id="348720"/>
    <lineage>
        <taxon>Eukaryota</taxon>
        <taxon>Metazoa</taxon>
        <taxon>Ecdysozoa</taxon>
        <taxon>Arthropoda</taxon>
        <taxon>Hexapoda</taxon>
        <taxon>Insecta</taxon>
        <taxon>Pterygota</taxon>
        <taxon>Neoptera</taxon>
        <taxon>Endopterygota</taxon>
        <taxon>Lepidoptera</taxon>
        <taxon>Glossata</taxon>
        <taxon>Ditrysia</taxon>
        <taxon>Papilionoidea</taxon>
        <taxon>Nymphalidae</taxon>
        <taxon>Satyrinae</taxon>
        <taxon>Satyrini</taxon>
        <taxon>Parargina</taxon>
        <taxon>Pararge</taxon>
    </lineage>
</organism>
<dbReference type="AlphaFoldDB" id="A0A8S4QK75"/>
<keyword evidence="2" id="KW-1185">Reference proteome</keyword>
<proteinExistence type="predicted"/>
<evidence type="ECO:0000313" key="1">
    <source>
        <dbReference type="EMBL" id="CAH2211286.1"/>
    </source>
</evidence>
<dbReference type="OrthoDB" id="654211at2759"/>
<comment type="caution">
    <text evidence="1">The sequence shown here is derived from an EMBL/GenBank/DDBJ whole genome shotgun (WGS) entry which is preliminary data.</text>
</comment>
<evidence type="ECO:0000313" key="2">
    <source>
        <dbReference type="Proteomes" id="UP000838756"/>
    </source>
</evidence>
<dbReference type="Proteomes" id="UP000838756">
    <property type="component" value="Unassembled WGS sequence"/>
</dbReference>
<reference evidence="1" key="1">
    <citation type="submission" date="2022-03" db="EMBL/GenBank/DDBJ databases">
        <authorList>
            <person name="Lindestad O."/>
        </authorList>
    </citation>
    <scope>NUCLEOTIDE SEQUENCE</scope>
</reference>
<feature type="non-terminal residue" evidence="1">
    <location>
        <position position="1"/>
    </location>
</feature>
<accession>A0A8S4QK75</accession>
<protein>
    <submittedName>
        <fullName evidence="1">Jg22946 protein</fullName>
    </submittedName>
</protein>
<name>A0A8S4QK75_9NEOP</name>
<dbReference type="EMBL" id="CAKXAJ010009774">
    <property type="protein sequence ID" value="CAH2211286.1"/>
    <property type="molecule type" value="Genomic_DNA"/>
</dbReference>
<gene>
    <name evidence="1" type="primary">jg22946</name>
    <name evidence="1" type="ORF">PAEG_LOCUS3116</name>
</gene>
<sequence>MLGRQEEWVQNLISARTDLEHLFKFSEKNIQQAWREVEKRLRTVGIPVDHSLLDIEDVWIHLLRTYK</sequence>